<dbReference type="EC" id="3.1.1.29" evidence="1 7"/>
<comment type="function">
    <text evidence="7">Hydrolyzes ribosome-free peptidyl-tRNAs (with 1 or more amino acids incorporated), which drop off the ribosome during protein synthesis, or as a result of ribosome stalling.</text>
</comment>
<feature type="site" description="Discriminates between blocked and unblocked aminoacyl-tRNA" evidence="7">
    <location>
        <position position="17"/>
    </location>
</feature>
<dbReference type="Pfam" id="PF01195">
    <property type="entry name" value="Pept_tRNA_hydro"/>
    <property type="match status" value="1"/>
</dbReference>
<evidence type="ECO:0000313" key="9">
    <source>
        <dbReference type="Proteomes" id="UP001266099"/>
    </source>
</evidence>
<feature type="active site" description="Proton acceptor" evidence="7">
    <location>
        <position position="27"/>
    </location>
</feature>
<gene>
    <name evidence="7" type="primary">pth</name>
    <name evidence="8" type="ORF">J2S36_000861</name>
</gene>
<evidence type="ECO:0000256" key="3">
    <source>
        <dbReference type="ARBA" id="ARBA00022801"/>
    </source>
</evidence>
<dbReference type="HAMAP" id="MF_00083">
    <property type="entry name" value="Pept_tRNA_hydro_bact"/>
    <property type="match status" value="1"/>
</dbReference>
<dbReference type="Proteomes" id="UP001266099">
    <property type="component" value="Unassembled WGS sequence"/>
</dbReference>
<dbReference type="Gene3D" id="3.40.50.1470">
    <property type="entry name" value="Peptidyl-tRNA hydrolase"/>
    <property type="match status" value="1"/>
</dbReference>
<evidence type="ECO:0000256" key="4">
    <source>
        <dbReference type="ARBA" id="ARBA00022884"/>
    </source>
</evidence>
<dbReference type="InterPro" id="IPR036416">
    <property type="entry name" value="Pept_tRNA_hydro_sf"/>
</dbReference>
<keyword evidence="3 7" id="KW-0378">Hydrolase</keyword>
<feature type="binding site" evidence="7">
    <location>
        <position position="81"/>
    </location>
    <ligand>
        <name>tRNA</name>
        <dbReference type="ChEBI" id="CHEBI:17843"/>
    </ligand>
</feature>
<feature type="site" description="Stabilizes the basic form of H active site to accept a proton" evidence="7">
    <location>
        <position position="106"/>
    </location>
</feature>
<evidence type="ECO:0000256" key="1">
    <source>
        <dbReference type="ARBA" id="ARBA00013260"/>
    </source>
</evidence>
<feature type="binding site" evidence="7">
    <location>
        <position position="79"/>
    </location>
    <ligand>
        <name>tRNA</name>
        <dbReference type="ChEBI" id="CHEBI:17843"/>
    </ligand>
</feature>
<reference evidence="8 9" key="1">
    <citation type="submission" date="2023-07" db="EMBL/GenBank/DDBJ databases">
        <title>Sequencing the genomes of 1000 actinobacteria strains.</title>
        <authorList>
            <person name="Klenk H.-P."/>
        </authorList>
    </citation>
    <scope>NUCLEOTIDE SEQUENCE [LARGE SCALE GENOMIC DNA]</scope>
    <source>
        <strain evidence="8 9">DSM 15539</strain>
    </source>
</reference>
<comment type="caution">
    <text evidence="8">The sequence shown here is derived from an EMBL/GenBank/DDBJ whole genome shotgun (WGS) entry which is preliminary data.</text>
</comment>
<comment type="similarity">
    <text evidence="5 7">Belongs to the PTH family.</text>
</comment>
<dbReference type="NCBIfam" id="TIGR00447">
    <property type="entry name" value="pth"/>
    <property type="match status" value="1"/>
</dbReference>
<accession>A0ABU1T1T3</accession>
<feature type="binding site" evidence="7">
    <location>
        <position position="22"/>
    </location>
    <ligand>
        <name>tRNA</name>
        <dbReference type="ChEBI" id="CHEBI:17843"/>
    </ligand>
</feature>
<dbReference type="SUPFAM" id="SSF53178">
    <property type="entry name" value="Peptidyl-tRNA hydrolase-like"/>
    <property type="match status" value="1"/>
</dbReference>
<evidence type="ECO:0000256" key="7">
    <source>
        <dbReference type="HAMAP-Rule" id="MF_00083"/>
    </source>
</evidence>
<keyword evidence="4 7" id="KW-0694">RNA-binding</keyword>
<dbReference type="PANTHER" id="PTHR17224:SF1">
    <property type="entry name" value="PEPTIDYL-TRNA HYDROLASE"/>
    <property type="match status" value="1"/>
</dbReference>
<comment type="catalytic activity">
    <reaction evidence="7">
        <text>an N-acyl-L-alpha-aminoacyl-tRNA + H2O = an N-acyl-L-amino acid + a tRNA + H(+)</text>
        <dbReference type="Rhea" id="RHEA:54448"/>
        <dbReference type="Rhea" id="RHEA-COMP:10123"/>
        <dbReference type="Rhea" id="RHEA-COMP:13883"/>
        <dbReference type="ChEBI" id="CHEBI:15377"/>
        <dbReference type="ChEBI" id="CHEBI:15378"/>
        <dbReference type="ChEBI" id="CHEBI:59874"/>
        <dbReference type="ChEBI" id="CHEBI:78442"/>
        <dbReference type="ChEBI" id="CHEBI:138191"/>
        <dbReference type="EC" id="3.1.1.29"/>
    </reaction>
</comment>
<evidence type="ECO:0000256" key="2">
    <source>
        <dbReference type="ARBA" id="ARBA00022555"/>
    </source>
</evidence>
<evidence type="ECO:0000313" key="8">
    <source>
        <dbReference type="EMBL" id="MDR6939318.1"/>
    </source>
</evidence>
<keyword evidence="2 7" id="KW-0820">tRNA-binding</keyword>
<feature type="binding site" evidence="7">
    <location>
        <position position="127"/>
    </location>
    <ligand>
        <name>tRNA</name>
        <dbReference type="ChEBI" id="CHEBI:17843"/>
    </ligand>
</feature>
<dbReference type="PANTHER" id="PTHR17224">
    <property type="entry name" value="PEPTIDYL-TRNA HYDROLASE"/>
    <property type="match status" value="1"/>
</dbReference>
<proteinExistence type="inferred from homology"/>
<sequence length="202" mass="21753">MKNRQEYAMYTVFGLGNPGSQYAHTRHNIGQMVIAEIVHRAGTTLSAHKASNTHAASMRLGLAPGNPGMQVIAGISNGYMNTSGGPVSALLNYFGQIPENLIVIHDDLDLPFGELKLKRGGGEGGHNGLKSITKSLGTKDYIRMRFGIGRPPGRMDPADFVLGKFNAQEQKELPLLISETADAVEAVLTSGLEKAQMRLHTK</sequence>
<evidence type="ECO:0000256" key="6">
    <source>
        <dbReference type="ARBA" id="ARBA00050038"/>
    </source>
</evidence>
<keyword evidence="7" id="KW-0963">Cytoplasm</keyword>
<dbReference type="InterPro" id="IPR018171">
    <property type="entry name" value="Pept_tRNA_hydro_CS"/>
</dbReference>
<evidence type="ECO:0000256" key="5">
    <source>
        <dbReference type="ARBA" id="ARBA00038063"/>
    </source>
</evidence>
<comment type="subcellular location">
    <subcellularLocation>
        <location evidence="7">Cytoplasm</location>
    </subcellularLocation>
</comment>
<comment type="function">
    <text evidence="7">Catalyzes the release of premature peptidyl moieties from peptidyl-tRNA molecules trapped in stalled 50S ribosomal subunits, and thus maintains levels of free tRNAs and 50S ribosomes.</text>
</comment>
<comment type="subunit">
    <text evidence="7">Monomer.</text>
</comment>
<dbReference type="CDD" id="cd00462">
    <property type="entry name" value="PTH"/>
    <property type="match status" value="1"/>
</dbReference>
<dbReference type="EMBL" id="JAVDUJ010000001">
    <property type="protein sequence ID" value="MDR6939318.1"/>
    <property type="molecule type" value="Genomic_DNA"/>
</dbReference>
<protein>
    <recommendedName>
        <fullName evidence="6 7">Peptidyl-tRNA hydrolase</fullName>
        <shortName evidence="7">Pth</shortName>
        <ecNumber evidence="1 7">3.1.1.29</ecNumber>
    </recommendedName>
</protein>
<name>A0ABU1T1T3_9ACTO</name>
<keyword evidence="9" id="KW-1185">Reference proteome</keyword>
<dbReference type="InterPro" id="IPR001328">
    <property type="entry name" value="Pept_tRNA_hydro"/>
</dbReference>
<dbReference type="PROSITE" id="PS01196">
    <property type="entry name" value="PEPT_TRNA_HYDROL_2"/>
    <property type="match status" value="1"/>
</dbReference>
<dbReference type="GO" id="GO:0004045">
    <property type="term" value="F:peptidyl-tRNA hydrolase activity"/>
    <property type="evidence" value="ECO:0007669"/>
    <property type="project" value="UniProtKB-EC"/>
</dbReference>
<organism evidence="8 9">
    <name type="scientific">Arcanobacterium hippocoleae</name>
    <dbReference type="NCBI Taxonomy" id="149017"/>
    <lineage>
        <taxon>Bacteria</taxon>
        <taxon>Bacillati</taxon>
        <taxon>Actinomycetota</taxon>
        <taxon>Actinomycetes</taxon>
        <taxon>Actinomycetales</taxon>
        <taxon>Actinomycetaceae</taxon>
        <taxon>Arcanobacterium</taxon>
    </lineage>
</organism>